<dbReference type="AlphaFoldDB" id="A0A0G0ZB31"/>
<evidence type="ECO:0000313" key="2">
    <source>
        <dbReference type="Proteomes" id="UP000034951"/>
    </source>
</evidence>
<dbReference type="SUPFAM" id="SSF81301">
    <property type="entry name" value="Nucleotidyltransferase"/>
    <property type="match status" value="1"/>
</dbReference>
<dbReference type="Proteomes" id="UP000034951">
    <property type="component" value="Unassembled WGS sequence"/>
</dbReference>
<dbReference type="EMBL" id="LCDE01000011">
    <property type="protein sequence ID" value="KKS45925.1"/>
    <property type="molecule type" value="Genomic_DNA"/>
</dbReference>
<sequence>MSNNDLFQKVKELKLPIGKYALFGSAPLGIRGLKDCHDIDIIVTEDLWNEYQDKENWETKKFNNGTLYLANGGVELWKDWGPGRWDIERLIREAEIIDKLPFVRLEKVLEWKKQNGREKDLRDIETIEKFLRMQK</sequence>
<evidence type="ECO:0000313" key="1">
    <source>
        <dbReference type="EMBL" id="KKS45925.1"/>
    </source>
</evidence>
<dbReference type="InterPro" id="IPR043519">
    <property type="entry name" value="NT_sf"/>
</dbReference>
<name>A0A0G0ZB31_9BACT</name>
<comment type="caution">
    <text evidence="1">The sequence shown here is derived from an EMBL/GenBank/DDBJ whole genome shotgun (WGS) entry which is preliminary data.</text>
</comment>
<organism evidence="1 2">
    <name type="scientific">Candidatus Azambacteria bacterium GW2011_GWA1_42_19</name>
    <dbReference type="NCBI Taxonomy" id="1618609"/>
    <lineage>
        <taxon>Bacteria</taxon>
        <taxon>Candidatus Azamiibacteriota</taxon>
    </lineage>
</organism>
<reference evidence="1 2" key="1">
    <citation type="journal article" date="2015" name="Nature">
        <title>rRNA introns, odd ribosomes, and small enigmatic genomes across a large radiation of phyla.</title>
        <authorList>
            <person name="Brown C.T."/>
            <person name="Hug L.A."/>
            <person name="Thomas B.C."/>
            <person name="Sharon I."/>
            <person name="Castelle C.J."/>
            <person name="Singh A."/>
            <person name="Wilkins M.J."/>
            <person name="Williams K.H."/>
            <person name="Banfield J.F."/>
        </authorList>
    </citation>
    <scope>NUCLEOTIDE SEQUENCE [LARGE SCALE GENOMIC DNA]</scope>
</reference>
<proteinExistence type="predicted"/>
<protein>
    <submittedName>
        <fullName evidence="1">Uncharacterized protein</fullName>
    </submittedName>
</protein>
<gene>
    <name evidence="1" type="ORF">UV10_C0011G0011</name>
</gene>
<accession>A0A0G0ZB31</accession>